<evidence type="ECO:0000313" key="2">
    <source>
        <dbReference type="EMBL" id="BBG27722.1"/>
    </source>
</evidence>
<organism evidence="2 3">
    <name type="scientific">Sulfuracidifex tepidarius</name>
    <dbReference type="NCBI Taxonomy" id="1294262"/>
    <lineage>
        <taxon>Archaea</taxon>
        <taxon>Thermoproteota</taxon>
        <taxon>Thermoprotei</taxon>
        <taxon>Sulfolobales</taxon>
        <taxon>Sulfolobaceae</taxon>
        <taxon>Sulfuracidifex</taxon>
    </lineage>
</organism>
<dbReference type="EMBL" id="AP018930">
    <property type="protein sequence ID" value="BBG27722.1"/>
    <property type="molecule type" value="Genomic_DNA"/>
</dbReference>
<feature type="transmembrane region" description="Helical" evidence="1">
    <location>
        <begin position="12"/>
        <end position="33"/>
    </location>
</feature>
<feature type="transmembrane region" description="Helical" evidence="1">
    <location>
        <begin position="309"/>
        <end position="326"/>
    </location>
</feature>
<dbReference type="Proteomes" id="UP000325030">
    <property type="component" value="Chromosome"/>
</dbReference>
<feature type="transmembrane region" description="Helical" evidence="1">
    <location>
        <begin position="270"/>
        <end position="297"/>
    </location>
</feature>
<feature type="transmembrane region" description="Helical" evidence="1">
    <location>
        <begin position="638"/>
        <end position="661"/>
    </location>
</feature>
<feature type="transmembrane region" description="Helical" evidence="1">
    <location>
        <begin position="668"/>
        <end position="686"/>
    </location>
</feature>
<proteinExistence type="predicted"/>
<feature type="transmembrane region" description="Helical" evidence="1">
    <location>
        <begin position="53"/>
        <end position="79"/>
    </location>
</feature>
<feature type="transmembrane region" description="Helical" evidence="1">
    <location>
        <begin position="509"/>
        <end position="535"/>
    </location>
</feature>
<dbReference type="AlphaFoldDB" id="A0A510E5B5"/>
<feature type="transmembrane region" description="Helical" evidence="1">
    <location>
        <begin position="746"/>
        <end position="768"/>
    </location>
</feature>
<feature type="transmembrane region" description="Helical" evidence="1">
    <location>
        <begin position="468"/>
        <end position="489"/>
    </location>
</feature>
<gene>
    <name evidence="2" type="ORF">IC007_2276</name>
</gene>
<protein>
    <submittedName>
        <fullName evidence="2">Uncharacterized protein</fullName>
    </submittedName>
</protein>
<feature type="transmembrane region" description="Helical" evidence="1">
    <location>
        <begin position="851"/>
        <end position="868"/>
    </location>
</feature>
<feature type="transmembrane region" description="Helical" evidence="1">
    <location>
        <begin position="715"/>
        <end position="739"/>
    </location>
</feature>
<feature type="transmembrane region" description="Helical" evidence="1">
    <location>
        <begin position="410"/>
        <end position="428"/>
    </location>
</feature>
<feature type="transmembrane region" description="Helical" evidence="1">
    <location>
        <begin position="231"/>
        <end position="250"/>
    </location>
</feature>
<feature type="transmembrane region" description="Helical" evidence="1">
    <location>
        <begin position="193"/>
        <end position="219"/>
    </location>
</feature>
<keyword evidence="1" id="KW-0472">Membrane</keyword>
<accession>A0A510E5B5</accession>
<feature type="transmembrane region" description="Helical" evidence="1">
    <location>
        <begin position="91"/>
        <end position="110"/>
    </location>
</feature>
<reference evidence="3" key="1">
    <citation type="submission" date="2018-09" db="EMBL/GenBank/DDBJ databases">
        <title>Complete Genome Sequencing of Sulfolobus sp. JCM 16834.</title>
        <authorList>
            <person name="Kato S."/>
            <person name="Itoh T."/>
            <person name="Ohkuma M."/>
        </authorList>
    </citation>
    <scope>NUCLEOTIDE SEQUENCE [LARGE SCALE GENOMIC DNA]</scope>
    <source>
        <strain evidence="3">IC-007</strain>
    </source>
</reference>
<feature type="transmembrane region" description="Helical" evidence="1">
    <location>
        <begin position="780"/>
        <end position="800"/>
    </location>
</feature>
<feature type="transmembrane region" description="Helical" evidence="1">
    <location>
        <begin position="388"/>
        <end position="404"/>
    </location>
</feature>
<feature type="transmembrane region" description="Helical" evidence="1">
    <location>
        <begin position="812"/>
        <end position="831"/>
    </location>
</feature>
<evidence type="ECO:0000313" key="3">
    <source>
        <dbReference type="Proteomes" id="UP000325030"/>
    </source>
</evidence>
<feature type="transmembrane region" description="Helical" evidence="1">
    <location>
        <begin position="356"/>
        <end position="381"/>
    </location>
</feature>
<feature type="transmembrane region" description="Helical" evidence="1">
    <location>
        <begin position="440"/>
        <end position="462"/>
    </location>
</feature>
<name>A0A510E5B5_9CREN</name>
<sequence length="900" mass="101050">MVMQSNTISPNLRKILLMIIGVDLIGLSVFYYSNSGSYTFAGYITLNSSKYPIYWYLVHGPIVLMSIFMFTLGIATLIVGYLNQPKSTKPIIVLTVFTIVSAVLVTRVFYLGNSPSVVMLPLPAKTDEYVIQMASAFNLVHGINPYEVNLEKVMLSSIPPQQFTLIYSNSAPPYVPGKVIGFVDYFDYLPQAALYYVPAILLGIPGVIWNALVYSSGLFLSFRKMKGSVKYLFPAVIAGSMFIFLEPAVMPVPSAGWIVPLLIAVSYPEYPILSGIMLGWASAYKIYVLPFALFYLVEAKRMGYNVKKMIYGALASFLGPTLPFLVEDPSAMLKDVLAPLTLNLRPLDGGPGITDLQFLGIFIPKDLQIAILAGILVSGLFISLLRRLGYLSFVIPSIAFFWWYRPEPQYFMYFPFIALIAVMTGFFGKIELTESRQETWLFSSFSIGISAFSVMYLAQYAFIIPAAVSIYLLVMMSLTVMFVPISIMIERAKSLITRLSEKTVSCLTFLFMTVAMVGIALGVSDLLLNGLWFVVMGHNYESDAFLLSVLAAKEMVDLHNPYSFVFLHDMLESPQFGKVFSMFRYSNSPIDLNDLKPSPVFTPYLDPSGQFIKYGARVNYVDFYDYPPGMALSMIPALLLRIPVSLWESLLYVFSIVTLFLSIRNEKNLLYVLVFILSGVFVTFYGEAFESDLSPWISLILIAISFRKYPLISGALTGFAATTMPEATVLVPFILILIYNEMGKQFFLRFLISGILLSALLVLPPILIDPSSLTMMFFPILAKLPVNGVSLTTLISLYIFHSYWPVSFLSIFPYVALIGSIAISVIFYNKIREGILMFPVFIVLNFTRAEIEYFAFYPLVAFLAWLLITREKEITRSEGLKVLHGSHFRVLERQKENLKK</sequence>
<evidence type="ECO:0000256" key="1">
    <source>
        <dbReference type="SAM" id="Phobius"/>
    </source>
</evidence>
<keyword evidence="1" id="KW-0812">Transmembrane</keyword>
<keyword evidence="1" id="KW-1133">Transmembrane helix</keyword>